<dbReference type="RefSeq" id="WP_241444969.1">
    <property type="nucleotide sequence ID" value="NZ_BSUJ01000001.1"/>
</dbReference>
<name>A0ABQ6HPP7_9MICO</name>
<evidence type="ECO:0008006" key="3">
    <source>
        <dbReference type="Google" id="ProtNLM"/>
    </source>
</evidence>
<reference evidence="2" key="1">
    <citation type="journal article" date="2019" name="Int. J. Syst. Evol. Microbiol.">
        <title>The Global Catalogue of Microorganisms (GCM) 10K type strain sequencing project: providing services to taxonomists for standard genome sequencing and annotation.</title>
        <authorList>
            <consortium name="The Broad Institute Genomics Platform"/>
            <consortium name="The Broad Institute Genome Sequencing Center for Infectious Disease"/>
            <person name="Wu L."/>
            <person name="Ma J."/>
        </authorList>
    </citation>
    <scope>NUCLEOTIDE SEQUENCE [LARGE SCALE GENOMIC DNA]</scope>
    <source>
        <strain evidence="2">NBRC 105830</strain>
    </source>
</reference>
<protein>
    <recommendedName>
        <fullName evidence="3">DUF3046 domain-containing protein</fullName>
    </recommendedName>
</protein>
<proteinExistence type="predicted"/>
<gene>
    <name evidence="1" type="ORF">GCM10025862_21560</name>
</gene>
<dbReference type="InterPro" id="IPR021408">
    <property type="entry name" value="DUF3046"/>
</dbReference>
<organism evidence="1 2">
    <name type="scientific">Arsenicicoccus piscis</name>
    <dbReference type="NCBI Taxonomy" id="673954"/>
    <lineage>
        <taxon>Bacteria</taxon>
        <taxon>Bacillati</taxon>
        <taxon>Actinomycetota</taxon>
        <taxon>Actinomycetes</taxon>
        <taxon>Micrococcales</taxon>
        <taxon>Intrasporangiaceae</taxon>
        <taxon>Arsenicicoccus</taxon>
    </lineage>
</organism>
<dbReference type="Proteomes" id="UP001157109">
    <property type="component" value="Unassembled WGS sequence"/>
</dbReference>
<sequence length="77" mass="8524">MRVSQFWELMSDEFGASYARSVAADHALAALGHRTASEALADGIAPRLVWRALCDDLQIPPERRFGVDRPGRDAPEE</sequence>
<keyword evidence="2" id="KW-1185">Reference proteome</keyword>
<dbReference type="Pfam" id="PF11248">
    <property type="entry name" value="DUF3046"/>
    <property type="match status" value="1"/>
</dbReference>
<accession>A0ABQ6HPP7</accession>
<dbReference type="EMBL" id="BSUJ01000001">
    <property type="protein sequence ID" value="GMA20135.1"/>
    <property type="molecule type" value="Genomic_DNA"/>
</dbReference>
<evidence type="ECO:0000313" key="1">
    <source>
        <dbReference type="EMBL" id="GMA20135.1"/>
    </source>
</evidence>
<evidence type="ECO:0000313" key="2">
    <source>
        <dbReference type="Proteomes" id="UP001157109"/>
    </source>
</evidence>
<comment type="caution">
    <text evidence="1">The sequence shown here is derived from an EMBL/GenBank/DDBJ whole genome shotgun (WGS) entry which is preliminary data.</text>
</comment>